<dbReference type="EMBL" id="JABFAI010000148">
    <property type="protein sequence ID" value="KAF4952845.1"/>
    <property type="molecule type" value="Genomic_DNA"/>
</dbReference>
<reference evidence="1" key="2">
    <citation type="submission" date="2020-05" db="EMBL/GenBank/DDBJ databases">
        <authorList>
            <person name="Kim H.-S."/>
            <person name="Proctor R.H."/>
            <person name="Brown D.W."/>
        </authorList>
    </citation>
    <scope>NUCLEOTIDE SEQUENCE</scope>
    <source>
        <strain evidence="1">NRRL 45417</strain>
    </source>
</reference>
<gene>
    <name evidence="1" type="ORF">FGADI_6434</name>
</gene>
<proteinExistence type="predicted"/>
<accession>A0A8H4T7N3</accession>
<reference evidence="1" key="1">
    <citation type="journal article" date="2020" name="BMC Genomics">
        <title>Correction to: Identification and distribution of gene clusters required for synthesis of sphingolipid metabolism inhibitors in diverse species of the filamentous fungus Fusarium.</title>
        <authorList>
            <person name="Kim H.S."/>
            <person name="Lohmar J.M."/>
            <person name="Busman M."/>
            <person name="Brown D.W."/>
            <person name="Naumann T.A."/>
            <person name="Divon H.H."/>
            <person name="Lysoe E."/>
            <person name="Uhlig S."/>
            <person name="Proctor R.H."/>
        </authorList>
    </citation>
    <scope>NUCLEOTIDE SEQUENCE</scope>
    <source>
        <strain evidence="1">NRRL 45417</strain>
    </source>
</reference>
<organism evidence="1 2">
    <name type="scientific">Fusarium gaditjirri</name>
    <dbReference type="NCBI Taxonomy" id="282569"/>
    <lineage>
        <taxon>Eukaryota</taxon>
        <taxon>Fungi</taxon>
        <taxon>Dikarya</taxon>
        <taxon>Ascomycota</taxon>
        <taxon>Pezizomycotina</taxon>
        <taxon>Sordariomycetes</taxon>
        <taxon>Hypocreomycetidae</taxon>
        <taxon>Hypocreales</taxon>
        <taxon>Nectriaceae</taxon>
        <taxon>Fusarium</taxon>
        <taxon>Fusarium nisikadoi species complex</taxon>
    </lineage>
</organism>
<protein>
    <submittedName>
        <fullName evidence="1">Uncharacterized protein</fullName>
    </submittedName>
</protein>
<comment type="caution">
    <text evidence="1">The sequence shown here is derived from an EMBL/GenBank/DDBJ whole genome shotgun (WGS) entry which is preliminary data.</text>
</comment>
<evidence type="ECO:0000313" key="2">
    <source>
        <dbReference type="Proteomes" id="UP000604273"/>
    </source>
</evidence>
<dbReference type="AlphaFoldDB" id="A0A8H4T7N3"/>
<dbReference type="Proteomes" id="UP000604273">
    <property type="component" value="Unassembled WGS sequence"/>
</dbReference>
<name>A0A8H4T7N3_9HYPO</name>
<evidence type="ECO:0000313" key="1">
    <source>
        <dbReference type="EMBL" id="KAF4952845.1"/>
    </source>
</evidence>
<sequence length="130" mass="14117">MVSIITSLIHVLLKRCCQFKAFLGQQDQPGIPILHFFLFPQVSKPIGLSISYAEMREKQQAAAKASAEQVEATERIPPCLACLNSATSGKSNGVYKDLPTKGGNYQRCSDGDNCKQTPPAALPAAYLFLD</sequence>
<keyword evidence="2" id="KW-1185">Reference proteome</keyword>